<feature type="transmembrane region" description="Helical" evidence="5">
    <location>
        <begin position="461"/>
        <end position="482"/>
    </location>
</feature>
<proteinExistence type="predicted"/>
<keyword evidence="3 5" id="KW-1133">Transmembrane helix</keyword>
<dbReference type="Proteomes" id="UP000298138">
    <property type="component" value="Unassembled WGS sequence"/>
</dbReference>
<feature type="transmembrane region" description="Helical" evidence="5">
    <location>
        <begin position="20"/>
        <end position="43"/>
    </location>
</feature>
<dbReference type="PANTHER" id="PTHR30249">
    <property type="entry name" value="PUTATIVE SEROTONIN TRANSPORTER"/>
    <property type="match status" value="1"/>
</dbReference>
<feature type="transmembrane region" description="Helical" evidence="5">
    <location>
        <begin position="267"/>
        <end position="289"/>
    </location>
</feature>
<dbReference type="GO" id="GO:0016020">
    <property type="term" value="C:membrane"/>
    <property type="evidence" value="ECO:0007669"/>
    <property type="project" value="UniProtKB-SubCell"/>
</dbReference>
<dbReference type="EMBL" id="ML220127">
    <property type="protein sequence ID" value="TGZ80029.1"/>
    <property type="molecule type" value="Genomic_DNA"/>
</dbReference>
<feature type="transmembrane region" description="Helical" evidence="5">
    <location>
        <begin position="118"/>
        <end position="142"/>
    </location>
</feature>
<organism evidence="6 7">
    <name type="scientific">Ascodesmis nigricans</name>
    <dbReference type="NCBI Taxonomy" id="341454"/>
    <lineage>
        <taxon>Eukaryota</taxon>
        <taxon>Fungi</taxon>
        <taxon>Dikarya</taxon>
        <taxon>Ascomycota</taxon>
        <taxon>Pezizomycotina</taxon>
        <taxon>Pezizomycetes</taxon>
        <taxon>Pezizales</taxon>
        <taxon>Ascodesmidaceae</taxon>
        <taxon>Ascodesmis</taxon>
    </lineage>
</organism>
<accession>A0A4S2MTZ9</accession>
<keyword evidence="2 5" id="KW-0812">Transmembrane</keyword>
<sequence length="555" mass="59725">MAAILRIMTTTLQKLVPQLIRSYLFIPLGCIATLALCGGIDALLRLGHISFPASVLTMLTLSTALMIAARVFGERKVKRVVNVLDIPLGFASKHISIVFTPSFVLLPLSPSMGGMEAGMVIATFAIGFVAMFCATAFGVQGLQRVLGSEKARAKDHEHVDKVRGRSSPVVEETDDPAVELEFELERRRNSGGLLTPPTSSFATPASEISTMELFAPAPTAETSRVRGVGPVCTRLGDPFQRDIHPPQHHYQRDSAISSIGEKVASHVVLHPHTIIYSIVFLFVGLPVYYITGYTMPFHISITALCYHFSLLLPAKLKKFLHPVLTTSGLTLLLIYLFALTHQTSLTTALNSYSTGTRYLHLFRPSEFYNLALPGAGDLLSSLLDVSIISLSIPVYHHRHSLQRHLLPIALPSLLLSCLFLFLYPPITSRISISGERAKAFAARSVTLALATPAVVNLAGDVGFTALLTIMSGIVGVLTGPALMRLCRVKKEDYVTWGVVVGVNAGAIGTAWLLVGRGDPRAAAVSTMAMVAVGVGMVVLTSLPGMREAVEGLLGR</sequence>
<feature type="transmembrane region" description="Helical" evidence="5">
    <location>
        <begin position="295"/>
        <end position="312"/>
    </location>
</feature>
<dbReference type="OrthoDB" id="2502820at2759"/>
<gene>
    <name evidence="6" type="ORF">EX30DRAFT_364820</name>
</gene>
<feature type="transmembrane region" description="Helical" evidence="5">
    <location>
        <begin position="84"/>
        <end position="106"/>
    </location>
</feature>
<evidence type="ECO:0000256" key="2">
    <source>
        <dbReference type="ARBA" id="ARBA00022692"/>
    </source>
</evidence>
<feature type="transmembrane region" description="Helical" evidence="5">
    <location>
        <begin position="319"/>
        <end position="338"/>
    </location>
</feature>
<evidence type="ECO:0000256" key="1">
    <source>
        <dbReference type="ARBA" id="ARBA00004141"/>
    </source>
</evidence>
<keyword evidence="4 5" id="KW-0472">Membrane</keyword>
<dbReference type="PANTHER" id="PTHR30249:SF0">
    <property type="entry name" value="PLASTIDAL GLYCOLATE_GLYCERATE TRANSLOCATOR 1, CHLOROPLASTIC"/>
    <property type="match status" value="1"/>
</dbReference>
<evidence type="ECO:0000256" key="5">
    <source>
        <dbReference type="SAM" id="Phobius"/>
    </source>
</evidence>
<dbReference type="Pfam" id="PF04172">
    <property type="entry name" value="LrgB"/>
    <property type="match status" value="1"/>
</dbReference>
<feature type="transmembrane region" description="Helical" evidence="5">
    <location>
        <begin position="49"/>
        <end position="72"/>
    </location>
</feature>
<keyword evidence="7" id="KW-1185">Reference proteome</keyword>
<feature type="transmembrane region" description="Helical" evidence="5">
    <location>
        <begin position="404"/>
        <end position="423"/>
    </location>
</feature>
<dbReference type="InterPro" id="IPR007300">
    <property type="entry name" value="CidB/LrgB"/>
</dbReference>
<dbReference type="InParanoid" id="A0A4S2MTZ9"/>
<comment type="subcellular location">
    <subcellularLocation>
        <location evidence="1">Membrane</location>
        <topology evidence="1">Multi-pass membrane protein</topology>
    </subcellularLocation>
</comment>
<evidence type="ECO:0000313" key="7">
    <source>
        <dbReference type="Proteomes" id="UP000298138"/>
    </source>
</evidence>
<dbReference type="AlphaFoldDB" id="A0A4S2MTZ9"/>
<reference evidence="6 7" key="1">
    <citation type="submission" date="2019-04" db="EMBL/GenBank/DDBJ databases">
        <title>Comparative genomics and transcriptomics to analyze fruiting body development in filamentous ascomycetes.</title>
        <authorList>
            <consortium name="DOE Joint Genome Institute"/>
            <person name="Lutkenhaus R."/>
            <person name="Traeger S."/>
            <person name="Breuer J."/>
            <person name="Kuo A."/>
            <person name="Lipzen A."/>
            <person name="Pangilinan J."/>
            <person name="Dilworth D."/>
            <person name="Sandor L."/>
            <person name="Poggeler S."/>
            <person name="Barry K."/>
            <person name="Grigoriev I.V."/>
            <person name="Nowrousian M."/>
        </authorList>
    </citation>
    <scope>NUCLEOTIDE SEQUENCE [LARGE SCALE GENOMIC DNA]</scope>
    <source>
        <strain evidence="6 7">CBS 389.68</strain>
    </source>
</reference>
<evidence type="ECO:0008006" key="8">
    <source>
        <dbReference type="Google" id="ProtNLM"/>
    </source>
</evidence>
<evidence type="ECO:0000256" key="3">
    <source>
        <dbReference type="ARBA" id="ARBA00022989"/>
    </source>
</evidence>
<feature type="transmembrane region" description="Helical" evidence="5">
    <location>
        <begin position="494"/>
        <end position="514"/>
    </location>
</feature>
<name>A0A4S2MTZ9_9PEZI</name>
<protein>
    <recommendedName>
        <fullName evidence="8">LrgB-domain-containing protein</fullName>
    </recommendedName>
</protein>
<feature type="transmembrane region" description="Helical" evidence="5">
    <location>
        <begin position="520"/>
        <end position="539"/>
    </location>
</feature>
<evidence type="ECO:0000256" key="4">
    <source>
        <dbReference type="ARBA" id="ARBA00023136"/>
    </source>
</evidence>
<evidence type="ECO:0000313" key="6">
    <source>
        <dbReference type="EMBL" id="TGZ80029.1"/>
    </source>
</evidence>